<gene>
    <name evidence="1" type="ORF">IDH41_06890</name>
</gene>
<keyword evidence="2" id="KW-1185">Reference proteome</keyword>
<evidence type="ECO:0008006" key="3">
    <source>
        <dbReference type="Google" id="ProtNLM"/>
    </source>
</evidence>
<dbReference type="RefSeq" id="WP_190859472.1">
    <property type="nucleotide sequence ID" value="NZ_JACXIY010000008.1"/>
</dbReference>
<name>A0A927H683_9BACL</name>
<dbReference type="EMBL" id="JACXIY010000008">
    <property type="protein sequence ID" value="MBD2868294.1"/>
    <property type="molecule type" value="Genomic_DNA"/>
</dbReference>
<dbReference type="Proteomes" id="UP000632125">
    <property type="component" value="Unassembled WGS sequence"/>
</dbReference>
<accession>A0A927H683</accession>
<reference evidence="1" key="1">
    <citation type="submission" date="2020-09" db="EMBL/GenBank/DDBJ databases">
        <title>A novel bacterium of genus Paenibacillus, isolated from South China Sea.</title>
        <authorList>
            <person name="Huang H."/>
            <person name="Mo K."/>
            <person name="Hu Y."/>
        </authorList>
    </citation>
    <scope>NUCLEOTIDE SEQUENCE</scope>
    <source>
        <strain evidence="1">IB182493</strain>
    </source>
</reference>
<organism evidence="1 2">
    <name type="scientific">Paenibacillus arenilitoris</name>
    <dbReference type="NCBI Taxonomy" id="2772299"/>
    <lineage>
        <taxon>Bacteria</taxon>
        <taxon>Bacillati</taxon>
        <taxon>Bacillota</taxon>
        <taxon>Bacilli</taxon>
        <taxon>Bacillales</taxon>
        <taxon>Paenibacillaceae</taxon>
        <taxon>Paenibacillus</taxon>
    </lineage>
</organism>
<proteinExistence type="predicted"/>
<sequence>MATASSIIIFPGCGWNELPAYYRNLFEKLTDRHSVYMVSKLAEPCSAPSEVNMLSLKQLEEMNGEAFVAVVMQPYWTPVAMAAGPKRLIAMPDAPREEDPALWAKCRKWLCGRADLIITDSEPYYLEQTFCAEHVFLLDGRDEISDLLALQAFFWTLDGFTPKPLARLQQRSQADRYERRLCERSESDEPLELQDLFAHAVYRYFIYDLERAKGALLSSFGLAVKEGKIDALRKYYRFLSAIEAKQGLTRQAVRSYSFTAITPEEKRIVRQMEEWLYHGKEGLAGAMLYRMNADFRQALERLDLIEPEPEALRLILDSGIKSGRLNKALEQLDASPAATETERKQFALLSGTVALLAGRRDEAARSFEEAGEAFHEELGNLADLAELEAAMQELTR</sequence>
<evidence type="ECO:0000313" key="2">
    <source>
        <dbReference type="Proteomes" id="UP000632125"/>
    </source>
</evidence>
<comment type="caution">
    <text evidence="1">The sequence shown here is derived from an EMBL/GenBank/DDBJ whole genome shotgun (WGS) entry which is preliminary data.</text>
</comment>
<dbReference type="AlphaFoldDB" id="A0A927H683"/>
<protein>
    <recommendedName>
        <fullName evidence="3">Tetratricopeptide repeat protein</fullName>
    </recommendedName>
</protein>
<evidence type="ECO:0000313" key="1">
    <source>
        <dbReference type="EMBL" id="MBD2868294.1"/>
    </source>
</evidence>